<dbReference type="RefSeq" id="WP_378037725.1">
    <property type="nucleotide sequence ID" value="NZ_JBHSIV010000022.1"/>
</dbReference>
<dbReference type="NCBIfam" id="TIGR00842">
    <property type="entry name" value="bcct"/>
    <property type="match status" value="1"/>
</dbReference>
<comment type="similarity">
    <text evidence="2">Belongs to the BCCT transporter (TC 2.A.15) family.</text>
</comment>
<dbReference type="Pfam" id="PF02028">
    <property type="entry name" value="BCCT"/>
    <property type="match status" value="1"/>
</dbReference>
<feature type="transmembrane region" description="Helical" evidence="8">
    <location>
        <begin position="238"/>
        <end position="261"/>
    </location>
</feature>
<keyword evidence="5 8" id="KW-0812">Transmembrane</keyword>
<feature type="transmembrane region" description="Helical" evidence="8">
    <location>
        <begin position="66"/>
        <end position="84"/>
    </location>
</feature>
<keyword evidence="6 8" id="KW-1133">Transmembrane helix</keyword>
<gene>
    <name evidence="9" type="ORF">ACFPBZ_19355</name>
</gene>
<feature type="transmembrane region" description="Helical" evidence="8">
    <location>
        <begin position="27"/>
        <end position="60"/>
    </location>
</feature>
<dbReference type="EMBL" id="JBHSIV010000022">
    <property type="protein sequence ID" value="MFC5064390.1"/>
    <property type="molecule type" value="Genomic_DNA"/>
</dbReference>
<evidence type="ECO:0000256" key="3">
    <source>
        <dbReference type="ARBA" id="ARBA00022448"/>
    </source>
</evidence>
<feature type="transmembrane region" description="Helical" evidence="8">
    <location>
        <begin position="362"/>
        <end position="380"/>
    </location>
</feature>
<dbReference type="PANTHER" id="PTHR30047:SF7">
    <property type="entry name" value="HIGH-AFFINITY CHOLINE TRANSPORT PROTEIN"/>
    <property type="match status" value="1"/>
</dbReference>
<name>A0ABV9YSB2_9PSEU</name>
<keyword evidence="7 8" id="KW-0472">Membrane</keyword>
<evidence type="ECO:0000256" key="6">
    <source>
        <dbReference type="ARBA" id="ARBA00022989"/>
    </source>
</evidence>
<comment type="caution">
    <text evidence="9">The sequence shown here is derived from an EMBL/GenBank/DDBJ whole genome shotgun (WGS) entry which is preliminary data.</text>
</comment>
<evidence type="ECO:0000256" key="5">
    <source>
        <dbReference type="ARBA" id="ARBA00022692"/>
    </source>
</evidence>
<proteinExistence type="inferred from homology"/>
<keyword evidence="3" id="KW-0813">Transport</keyword>
<evidence type="ECO:0000313" key="9">
    <source>
        <dbReference type="EMBL" id="MFC5064390.1"/>
    </source>
</evidence>
<dbReference type="PANTHER" id="PTHR30047">
    <property type="entry name" value="HIGH-AFFINITY CHOLINE TRANSPORT PROTEIN-RELATED"/>
    <property type="match status" value="1"/>
</dbReference>
<feature type="transmembrane region" description="Helical" evidence="8">
    <location>
        <begin position="273"/>
        <end position="291"/>
    </location>
</feature>
<sequence length="522" mass="54269">MTDTEQASGQTASPDDETGAVGQFGTVFWVSVGLSAAFVVASFVAVGPVAAALAAAVTAIVTYLGWLYLFLTTGFVVFALYLALGRFGGVRLGGPDARPEFGRTAWFAMLFQAGMGVGLLFWGVAEPVMHAREPAPGTAVPGSPEAAEVGMQYAFFHWTLHPWAIYAVVGLAVAYTGFNRGSASLRLSAVLRPLLGGRVDGPLGRAVDVLAVVATLFGVAVSLGLGTLQITAGLGDVFGVPGGVTLSLVVIAVTAVGYLLSASTPISKGINRLSQASLALAVVLLAYFVVVGPTTMQLNLMAQETGNYLAQVVPMSLRTYPFAGPSWLADWTIFFWATWIAWAPYVGAFIARISYGRTVREFVVGVIVAPSVFSVVWFSVLGGAGLDTDARTGGAVAAAANQDEALAMFRFLREYPGFLFTAVLVLVLIWIFFVAGADAGTVVLGSMSGGGLDPARRSKITWGLIMAALAAGLLLIGGLDALQNAEIVVATPFALLMVAICVALHRALAADHPRQGADGSPR</sequence>
<evidence type="ECO:0000313" key="10">
    <source>
        <dbReference type="Proteomes" id="UP001595947"/>
    </source>
</evidence>
<dbReference type="InterPro" id="IPR000060">
    <property type="entry name" value="BCCT_transptr"/>
</dbReference>
<feature type="transmembrane region" description="Helical" evidence="8">
    <location>
        <begin position="160"/>
        <end position="178"/>
    </location>
</feature>
<evidence type="ECO:0000256" key="2">
    <source>
        <dbReference type="ARBA" id="ARBA00005658"/>
    </source>
</evidence>
<comment type="subcellular location">
    <subcellularLocation>
        <location evidence="1">Cell membrane</location>
        <topology evidence="1">Multi-pass membrane protein</topology>
    </subcellularLocation>
</comment>
<keyword evidence="4" id="KW-1003">Cell membrane</keyword>
<protein>
    <submittedName>
        <fullName evidence="9">BCCT family transporter</fullName>
    </submittedName>
</protein>
<evidence type="ECO:0000256" key="4">
    <source>
        <dbReference type="ARBA" id="ARBA00022475"/>
    </source>
</evidence>
<accession>A0ABV9YSB2</accession>
<evidence type="ECO:0000256" key="8">
    <source>
        <dbReference type="SAM" id="Phobius"/>
    </source>
</evidence>
<feature type="transmembrane region" description="Helical" evidence="8">
    <location>
        <begin position="331"/>
        <end position="350"/>
    </location>
</feature>
<dbReference type="Proteomes" id="UP001595947">
    <property type="component" value="Unassembled WGS sequence"/>
</dbReference>
<feature type="transmembrane region" description="Helical" evidence="8">
    <location>
        <begin position="418"/>
        <end position="439"/>
    </location>
</feature>
<evidence type="ECO:0000256" key="1">
    <source>
        <dbReference type="ARBA" id="ARBA00004651"/>
    </source>
</evidence>
<feature type="transmembrane region" description="Helical" evidence="8">
    <location>
        <begin position="460"/>
        <end position="479"/>
    </location>
</feature>
<evidence type="ECO:0000256" key="7">
    <source>
        <dbReference type="ARBA" id="ARBA00023136"/>
    </source>
</evidence>
<keyword evidence="10" id="KW-1185">Reference proteome</keyword>
<feature type="transmembrane region" description="Helical" evidence="8">
    <location>
        <begin position="485"/>
        <end position="504"/>
    </location>
</feature>
<organism evidence="9 10">
    <name type="scientific">Actinomycetospora atypica</name>
    <dbReference type="NCBI Taxonomy" id="1290095"/>
    <lineage>
        <taxon>Bacteria</taxon>
        <taxon>Bacillati</taxon>
        <taxon>Actinomycetota</taxon>
        <taxon>Actinomycetes</taxon>
        <taxon>Pseudonocardiales</taxon>
        <taxon>Pseudonocardiaceae</taxon>
        <taxon>Actinomycetospora</taxon>
    </lineage>
</organism>
<feature type="transmembrane region" description="Helical" evidence="8">
    <location>
        <begin position="209"/>
        <end position="232"/>
    </location>
</feature>
<reference evidence="10" key="1">
    <citation type="journal article" date="2019" name="Int. J. Syst. Evol. Microbiol.">
        <title>The Global Catalogue of Microorganisms (GCM) 10K type strain sequencing project: providing services to taxonomists for standard genome sequencing and annotation.</title>
        <authorList>
            <consortium name="The Broad Institute Genomics Platform"/>
            <consortium name="The Broad Institute Genome Sequencing Center for Infectious Disease"/>
            <person name="Wu L."/>
            <person name="Ma J."/>
        </authorList>
    </citation>
    <scope>NUCLEOTIDE SEQUENCE [LARGE SCALE GENOMIC DNA]</scope>
    <source>
        <strain evidence="10">CGMCC 4.7093</strain>
    </source>
</reference>
<feature type="transmembrane region" description="Helical" evidence="8">
    <location>
        <begin position="105"/>
        <end position="125"/>
    </location>
</feature>